<dbReference type="Gramene" id="mRNA:HanXRQr2_Chr08g0342971">
    <property type="protein sequence ID" value="mRNA:HanXRQr2_Chr08g0342971"/>
    <property type="gene ID" value="HanXRQr2_Chr08g0342971"/>
</dbReference>
<sequence>MYQPHFFPNRHTFRFFKILFISSTATSFESPNLKRSSTETKFISRYYLLISFSVVQIHSDIAALHSRSNSTSLHSRSTSNKLEHN</sequence>
<evidence type="ECO:0000313" key="4">
    <source>
        <dbReference type="EMBL" id="OTG18848.1"/>
    </source>
</evidence>
<name>A0A251UY25_HELAN</name>
<gene>
    <name evidence="5" type="ORF">HannXRQ_Chr04g0102161</name>
    <name evidence="4" type="ORF">HannXRQ_Chr08g0227581</name>
    <name evidence="3" type="ORF">HanXRQr2_Chr04g0151081</name>
    <name evidence="2" type="ORF">HanXRQr2_Chr08g0342971</name>
</gene>
<dbReference type="EMBL" id="MNCJ02000323">
    <property type="protein sequence ID" value="KAF5795711.1"/>
    <property type="molecule type" value="Genomic_DNA"/>
</dbReference>
<evidence type="ECO:0000313" key="2">
    <source>
        <dbReference type="EMBL" id="KAF5795711.1"/>
    </source>
</evidence>
<dbReference type="EMBL" id="MNCJ02000319">
    <property type="protein sequence ID" value="KAF5808927.1"/>
    <property type="molecule type" value="Genomic_DNA"/>
</dbReference>
<dbReference type="Gramene" id="mRNA:HanXRQr2_Chr04g0151081">
    <property type="protein sequence ID" value="mRNA:HanXRQr2_Chr04g0151081"/>
    <property type="gene ID" value="HanXRQr2_Chr04g0151081"/>
</dbReference>
<dbReference type="Proteomes" id="UP000215914">
    <property type="component" value="Chromosome 4"/>
</dbReference>
<keyword evidence="6" id="KW-1185">Reference proteome</keyword>
<reference evidence="2 6" key="1">
    <citation type="journal article" date="2017" name="Nature">
        <title>The sunflower genome provides insights into oil metabolism, flowering and Asterid evolution.</title>
        <authorList>
            <person name="Badouin H."/>
            <person name="Gouzy J."/>
            <person name="Grassa C.J."/>
            <person name="Murat F."/>
            <person name="Staton S.E."/>
            <person name="Cottret L."/>
            <person name="Lelandais-Briere C."/>
            <person name="Owens G.L."/>
            <person name="Carrere S."/>
            <person name="Mayjonade B."/>
            <person name="Legrand L."/>
            <person name="Gill N."/>
            <person name="Kane N.C."/>
            <person name="Bowers J.E."/>
            <person name="Hubner S."/>
            <person name="Bellec A."/>
            <person name="Berard A."/>
            <person name="Berges H."/>
            <person name="Blanchet N."/>
            <person name="Boniface M.C."/>
            <person name="Brunel D."/>
            <person name="Catrice O."/>
            <person name="Chaidir N."/>
            <person name="Claudel C."/>
            <person name="Donnadieu C."/>
            <person name="Faraut T."/>
            <person name="Fievet G."/>
            <person name="Helmstetter N."/>
            <person name="King M."/>
            <person name="Knapp S.J."/>
            <person name="Lai Z."/>
            <person name="Le Paslier M.C."/>
            <person name="Lippi Y."/>
            <person name="Lorenzon L."/>
            <person name="Mandel J.R."/>
            <person name="Marage G."/>
            <person name="Marchand G."/>
            <person name="Marquand E."/>
            <person name="Bret-Mestries E."/>
            <person name="Morien E."/>
            <person name="Nambeesan S."/>
            <person name="Nguyen T."/>
            <person name="Pegot-Espagnet P."/>
            <person name="Pouilly N."/>
            <person name="Raftis F."/>
            <person name="Sallet E."/>
            <person name="Schiex T."/>
            <person name="Thomas J."/>
            <person name="Vandecasteele C."/>
            <person name="Vares D."/>
            <person name="Vear F."/>
            <person name="Vautrin S."/>
            <person name="Crespi M."/>
            <person name="Mangin B."/>
            <person name="Burke J.M."/>
            <person name="Salse J."/>
            <person name="Munos S."/>
            <person name="Vincourt P."/>
            <person name="Rieseberg L.H."/>
            <person name="Langlade N.B."/>
        </authorList>
    </citation>
    <scope>NUCLEOTIDE SEQUENCE [LARGE SCALE GENOMIC DNA]</scope>
    <source>
        <strain evidence="6">cv. SF193</strain>
        <tissue evidence="2">Leaves</tissue>
    </source>
</reference>
<evidence type="ECO:0000313" key="6">
    <source>
        <dbReference type="Proteomes" id="UP000215914"/>
    </source>
</evidence>
<protein>
    <submittedName>
        <fullName evidence="5">Uncharacterized protein</fullName>
    </submittedName>
</protein>
<reference evidence="5" key="2">
    <citation type="submission" date="2017-02" db="EMBL/GenBank/DDBJ databases">
        <title>Sunflower complete genome.</title>
        <authorList>
            <person name="Langlade N."/>
            <person name="Munos S."/>
        </authorList>
    </citation>
    <scope>NUCLEOTIDE SEQUENCE [LARGE SCALE GENOMIC DNA]</scope>
    <source>
        <tissue evidence="5">Leaves</tissue>
    </source>
</reference>
<accession>A0A251UY25</accession>
<dbReference type="Proteomes" id="UP000215914">
    <property type="component" value="Chromosome 8"/>
</dbReference>
<evidence type="ECO:0000313" key="3">
    <source>
        <dbReference type="EMBL" id="KAF5808927.1"/>
    </source>
</evidence>
<dbReference type="AlphaFoldDB" id="A0A251UY25"/>
<reference evidence="2" key="3">
    <citation type="submission" date="2020-06" db="EMBL/GenBank/DDBJ databases">
        <title>Helianthus annuus Genome sequencing and assembly Release 2.</title>
        <authorList>
            <person name="Gouzy J."/>
            <person name="Langlade N."/>
            <person name="Munos S."/>
        </authorList>
    </citation>
    <scope>NUCLEOTIDE SEQUENCE</scope>
    <source>
        <tissue evidence="2">Leaves</tissue>
    </source>
</reference>
<dbReference type="EMBL" id="CM007897">
    <property type="protein sequence ID" value="OTG18848.1"/>
    <property type="molecule type" value="Genomic_DNA"/>
</dbReference>
<feature type="region of interest" description="Disordered" evidence="1">
    <location>
        <begin position="66"/>
        <end position="85"/>
    </location>
</feature>
<evidence type="ECO:0000256" key="1">
    <source>
        <dbReference type="SAM" id="MobiDB-lite"/>
    </source>
</evidence>
<organism evidence="5 6">
    <name type="scientific">Helianthus annuus</name>
    <name type="common">Common sunflower</name>
    <dbReference type="NCBI Taxonomy" id="4232"/>
    <lineage>
        <taxon>Eukaryota</taxon>
        <taxon>Viridiplantae</taxon>
        <taxon>Streptophyta</taxon>
        <taxon>Embryophyta</taxon>
        <taxon>Tracheophyta</taxon>
        <taxon>Spermatophyta</taxon>
        <taxon>Magnoliopsida</taxon>
        <taxon>eudicotyledons</taxon>
        <taxon>Gunneridae</taxon>
        <taxon>Pentapetalae</taxon>
        <taxon>asterids</taxon>
        <taxon>campanulids</taxon>
        <taxon>Asterales</taxon>
        <taxon>Asteraceae</taxon>
        <taxon>Asteroideae</taxon>
        <taxon>Heliantheae alliance</taxon>
        <taxon>Heliantheae</taxon>
        <taxon>Helianthus</taxon>
    </lineage>
</organism>
<evidence type="ECO:0000313" key="5">
    <source>
        <dbReference type="EMBL" id="OTG27632.1"/>
    </source>
</evidence>
<proteinExistence type="predicted"/>
<dbReference type="EMBL" id="CM007893">
    <property type="protein sequence ID" value="OTG27632.1"/>
    <property type="molecule type" value="Genomic_DNA"/>
</dbReference>